<evidence type="ECO:0000313" key="7">
    <source>
        <dbReference type="Proteomes" id="UP000017836"/>
    </source>
</evidence>
<dbReference type="EMBL" id="KI394767">
    <property type="protein sequence ID" value="ERN01281.1"/>
    <property type="molecule type" value="Genomic_DNA"/>
</dbReference>
<organism evidence="6 7">
    <name type="scientific">Amborella trichopoda</name>
    <dbReference type="NCBI Taxonomy" id="13333"/>
    <lineage>
        <taxon>Eukaryota</taxon>
        <taxon>Viridiplantae</taxon>
        <taxon>Streptophyta</taxon>
        <taxon>Embryophyta</taxon>
        <taxon>Tracheophyta</taxon>
        <taxon>Spermatophyta</taxon>
        <taxon>Magnoliopsida</taxon>
        <taxon>Amborellales</taxon>
        <taxon>Amborellaceae</taxon>
        <taxon>Amborella</taxon>
    </lineage>
</organism>
<reference evidence="7" key="1">
    <citation type="journal article" date="2013" name="Science">
        <title>The Amborella genome and the evolution of flowering plants.</title>
        <authorList>
            <consortium name="Amborella Genome Project"/>
        </authorList>
    </citation>
    <scope>NUCLEOTIDE SEQUENCE [LARGE SCALE GENOMIC DNA]</scope>
</reference>
<name>W1P153_AMBTC</name>
<proteinExistence type="predicted"/>
<dbReference type="OMA" id="WARDCQQ"/>
<dbReference type="Proteomes" id="UP000017836">
    <property type="component" value="Unassembled WGS sequence"/>
</dbReference>
<dbReference type="SUPFAM" id="SSF57756">
    <property type="entry name" value="Retrovirus zinc finger-like domains"/>
    <property type="match status" value="1"/>
</dbReference>
<dbReference type="STRING" id="13333.W1P153"/>
<feature type="compositionally biased region" description="Basic and acidic residues" evidence="3">
    <location>
        <begin position="120"/>
        <end position="163"/>
    </location>
</feature>
<dbReference type="eggNOG" id="KOG0118">
    <property type="taxonomic scope" value="Eukaryota"/>
</dbReference>
<evidence type="ECO:0000256" key="3">
    <source>
        <dbReference type="SAM" id="MobiDB-lite"/>
    </source>
</evidence>
<evidence type="ECO:0008006" key="8">
    <source>
        <dbReference type="Google" id="ProtNLM"/>
    </source>
</evidence>
<dbReference type="PROSITE" id="PS50102">
    <property type="entry name" value="RRM"/>
    <property type="match status" value="1"/>
</dbReference>
<dbReference type="InterPro" id="IPR000504">
    <property type="entry name" value="RRM_dom"/>
</dbReference>
<dbReference type="SMART" id="SM00343">
    <property type="entry name" value="ZnF_C2HC"/>
    <property type="match status" value="1"/>
</dbReference>
<dbReference type="InterPro" id="IPR001878">
    <property type="entry name" value="Znf_CCHC"/>
</dbReference>
<gene>
    <name evidence="6" type="ORF">AMTR_s00002p00251200</name>
</gene>
<dbReference type="PANTHER" id="PTHR48031">
    <property type="entry name" value="SRA STEM-LOOP-INTERACTING RNA-BINDING PROTEIN, MITOCHONDRIAL"/>
    <property type="match status" value="1"/>
</dbReference>
<keyword evidence="7" id="KW-1185">Reference proteome</keyword>
<feature type="region of interest" description="Disordered" evidence="3">
    <location>
        <begin position="38"/>
        <end position="239"/>
    </location>
</feature>
<feature type="compositionally biased region" description="Basic and acidic residues" evidence="3">
    <location>
        <begin position="215"/>
        <end position="239"/>
    </location>
</feature>
<evidence type="ECO:0000259" key="5">
    <source>
        <dbReference type="PROSITE" id="PS50158"/>
    </source>
</evidence>
<feature type="compositionally biased region" description="Gly residues" evidence="3">
    <location>
        <begin position="56"/>
        <end position="74"/>
    </location>
</feature>
<evidence type="ECO:0000259" key="4">
    <source>
        <dbReference type="PROSITE" id="PS50102"/>
    </source>
</evidence>
<dbReference type="Pfam" id="PF00076">
    <property type="entry name" value="RRM_1"/>
    <property type="match status" value="1"/>
</dbReference>
<dbReference type="AlphaFoldDB" id="W1P153"/>
<evidence type="ECO:0000313" key="6">
    <source>
        <dbReference type="EMBL" id="ERN01281.1"/>
    </source>
</evidence>
<dbReference type="HOGENOM" id="CLU_012062_28_0_1"/>
<keyword evidence="1" id="KW-0863">Zinc-finger</keyword>
<keyword evidence="2" id="KW-0694">RNA-binding</keyword>
<dbReference type="Gene3D" id="4.10.60.10">
    <property type="entry name" value="Zinc finger, CCHC-type"/>
    <property type="match status" value="1"/>
</dbReference>
<feature type="domain" description="RRM" evidence="4">
    <location>
        <begin position="1"/>
        <end position="47"/>
    </location>
</feature>
<feature type="domain" description="CCHC-type" evidence="5">
    <location>
        <begin position="87"/>
        <end position="101"/>
    </location>
</feature>
<dbReference type="InterPro" id="IPR035979">
    <property type="entry name" value="RBD_domain_sf"/>
</dbReference>
<dbReference type="GO" id="GO:0005634">
    <property type="term" value="C:nucleus"/>
    <property type="evidence" value="ECO:0000318"/>
    <property type="project" value="GO_Central"/>
</dbReference>
<dbReference type="GO" id="GO:0008270">
    <property type="term" value="F:zinc ion binding"/>
    <property type="evidence" value="ECO:0007669"/>
    <property type="project" value="UniProtKB-KW"/>
</dbReference>
<dbReference type="PROSITE" id="PS50158">
    <property type="entry name" value="ZF_CCHC"/>
    <property type="match status" value="1"/>
</dbReference>
<dbReference type="SUPFAM" id="SSF54928">
    <property type="entry name" value="RNA-binding domain, RBD"/>
    <property type="match status" value="1"/>
</dbReference>
<dbReference type="Gene3D" id="3.30.70.330">
    <property type="match status" value="1"/>
</dbReference>
<evidence type="ECO:0000256" key="2">
    <source>
        <dbReference type="PROSITE-ProRule" id="PRU00176"/>
    </source>
</evidence>
<keyword evidence="1" id="KW-0479">Metal-binding</keyword>
<accession>W1P153</accession>
<dbReference type="Gramene" id="ERN01281">
    <property type="protein sequence ID" value="ERN01281"/>
    <property type="gene ID" value="AMTR_s00002p00251200"/>
</dbReference>
<dbReference type="InterPro" id="IPR012677">
    <property type="entry name" value="Nucleotide-bd_a/b_plait_sf"/>
</dbReference>
<dbReference type="Pfam" id="PF00098">
    <property type="entry name" value="zf-CCHC"/>
    <property type="match status" value="1"/>
</dbReference>
<dbReference type="GO" id="GO:0003729">
    <property type="term" value="F:mRNA binding"/>
    <property type="evidence" value="ECO:0000318"/>
    <property type="project" value="GO_Central"/>
</dbReference>
<dbReference type="PANTHER" id="PTHR48031:SF2">
    <property type="entry name" value="RNA-BINDING PROTEIN 4"/>
    <property type="match status" value="1"/>
</dbReference>
<feature type="compositionally biased region" description="Basic and acidic residues" evidence="3">
    <location>
        <begin position="188"/>
        <end position="203"/>
    </location>
</feature>
<sequence length="239" mass="25967">MLDRDTGRPRGFGFVTFAEQRAMENAIDQLHGRELNGRVISVNRAQPKMGDRDDYGYGGGYPPSGRGGSGYGGGGPPPDRGVGRSDCFKCGRPGHWARECPVGGGGGARFSSRPRFSGGRGDRFGGGDRYGDDRYDGGSRFADRDRDRMDGRDGGRYAGRDRYGGGGDRFADRYNGGSDRYAPNSYGGKERGGYERESGRGGDRYGGGGPARYEGSYRERPGPYDRPPRGRPSSYDDRY</sequence>
<dbReference type="InterPro" id="IPR036875">
    <property type="entry name" value="Znf_CCHC_sf"/>
</dbReference>
<evidence type="ECO:0000256" key="1">
    <source>
        <dbReference type="PROSITE-ProRule" id="PRU00047"/>
    </source>
</evidence>
<protein>
    <recommendedName>
        <fullName evidence="8">CCHC-type domain-containing protein</fullName>
    </recommendedName>
</protein>
<keyword evidence="1" id="KW-0862">Zinc</keyword>